<proteinExistence type="predicted"/>
<accession>A0A7S3FQP5</accession>
<dbReference type="AlphaFoldDB" id="A0A7S3FQP5"/>
<gene>
    <name evidence="2" type="ORF">CROS1456_LOCUS8786</name>
</gene>
<feature type="region of interest" description="Disordered" evidence="1">
    <location>
        <begin position="274"/>
        <end position="309"/>
    </location>
</feature>
<dbReference type="EMBL" id="HBHZ01011374">
    <property type="protein sequence ID" value="CAE0195689.1"/>
    <property type="molecule type" value="Transcribed_RNA"/>
</dbReference>
<sequence>MSSSSVHSVEYRNACRRCVREVRGQNIDSERGFRRWALRNHPDKGGDASNFQRVSECVDMVYRDECLDKVRDWERGRLQAGIRSEAMVASIIQAASSCKIDKLTAEAVPWLGRWALGSGRPRNLRSSRGASVRVGHRRVLGIPLRLYTDVEARLTADKVGNHLLSVGPNWTIPNTGGRLSLNVSATSAVREVRFFSPSPATDEPFLRPRTLDVTAKLKLWRRRFTAEVGMLLSGENGAFPTSAGEIRPSGLACSVSVNLLGVSERGGPSVLGFGIGGGAQPAKEGEGSAAEGQAPPPKGAVGSTLRPPQ</sequence>
<protein>
    <recommendedName>
        <fullName evidence="3">J domain-containing protein</fullName>
    </recommendedName>
</protein>
<dbReference type="InterPro" id="IPR036869">
    <property type="entry name" value="J_dom_sf"/>
</dbReference>
<evidence type="ECO:0000256" key="1">
    <source>
        <dbReference type="SAM" id="MobiDB-lite"/>
    </source>
</evidence>
<reference evidence="2" key="1">
    <citation type="submission" date="2021-01" db="EMBL/GenBank/DDBJ databases">
        <authorList>
            <person name="Corre E."/>
            <person name="Pelletier E."/>
            <person name="Niang G."/>
            <person name="Scheremetjew M."/>
            <person name="Finn R."/>
            <person name="Kale V."/>
            <person name="Holt S."/>
            <person name="Cochrane G."/>
            <person name="Meng A."/>
            <person name="Brown T."/>
            <person name="Cohen L."/>
        </authorList>
    </citation>
    <scope>NUCLEOTIDE SEQUENCE</scope>
    <source>
        <strain evidence="2">RCC1871</strain>
    </source>
</reference>
<evidence type="ECO:0008006" key="3">
    <source>
        <dbReference type="Google" id="ProtNLM"/>
    </source>
</evidence>
<evidence type="ECO:0000313" key="2">
    <source>
        <dbReference type="EMBL" id="CAE0195689.1"/>
    </source>
</evidence>
<dbReference type="SUPFAM" id="SSF46565">
    <property type="entry name" value="Chaperone J-domain"/>
    <property type="match status" value="1"/>
</dbReference>
<organism evidence="2">
    <name type="scientific">Chloropicon roscoffensis</name>
    <dbReference type="NCBI Taxonomy" id="1461544"/>
    <lineage>
        <taxon>Eukaryota</taxon>
        <taxon>Viridiplantae</taxon>
        <taxon>Chlorophyta</taxon>
        <taxon>Chloropicophyceae</taxon>
        <taxon>Chloropicales</taxon>
        <taxon>Chloropicaceae</taxon>
        <taxon>Chloropicon</taxon>
    </lineage>
</organism>
<name>A0A7S3FQP5_9CHLO</name>